<keyword evidence="3" id="KW-0460">Magnesium</keyword>
<comment type="function">
    <text evidence="2 3">Removes the phosphate from trehalose 6-phosphate to produce free trehalose.</text>
</comment>
<dbReference type="EMBL" id="BDJK01000006">
    <property type="protein sequence ID" value="GAV21907.1"/>
    <property type="molecule type" value="Genomic_DNA"/>
</dbReference>
<dbReference type="InterPro" id="IPR044651">
    <property type="entry name" value="OTSB-like"/>
</dbReference>
<dbReference type="PANTHER" id="PTHR43768:SF3">
    <property type="entry name" value="TREHALOSE 6-PHOSPHATE PHOSPHATASE"/>
    <property type="match status" value="1"/>
</dbReference>
<dbReference type="Gene3D" id="3.30.70.1020">
    <property type="entry name" value="Trehalose-6-phosphate phosphatase related protein, domain 2"/>
    <property type="match status" value="1"/>
</dbReference>
<evidence type="ECO:0000256" key="2">
    <source>
        <dbReference type="ARBA" id="ARBA00024179"/>
    </source>
</evidence>
<reference evidence="5" key="1">
    <citation type="submission" date="2016-12" db="EMBL/GenBank/DDBJ databases">
        <title>Draft Genome Sequences od Carboxydothermus pertinax and islandicus, Hydrogenogenic Carboxydotrophic Bacteria.</title>
        <authorList>
            <person name="Fukuyama Y."/>
            <person name="Ohmae K."/>
            <person name="Yoneda Y."/>
            <person name="Yoshida T."/>
            <person name="Sako Y."/>
        </authorList>
    </citation>
    <scope>NUCLEOTIDE SEQUENCE [LARGE SCALE GENOMIC DNA]</scope>
    <source>
        <strain evidence="5">Ug1</strain>
    </source>
</reference>
<accession>A0A1L8CSN9</accession>
<comment type="cofactor">
    <cofactor evidence="3">
        <name>Mg(2+)</name>
        <dbReference type="ChEBI" id="CHEBI:18420"/>
    </cofactor>
</comment>
<dbReference type="PANTHER" id="PTHR43768">
    <property type="entry name" value="TREHALOSE 6-PHOSPHATE PHOSPHATASE"/>
    <property type="match status" value="1"/>
</dbReference>
<dbReference type="GO" id="GO:0005992">
    <property type="term" value="P:trehalose biosynthetic process"/>
    <property type="evidence" value="ECO:0007669"/>
    <property type="project" value="UniProtKB-UniPathway"/>
</dbReference>
<dbReference type="InterPro" id="IPR003337">
    <property type="entry name" value="Trehalose_PPase"/>
</dbReference>
<name>A0A1L8CSN9_9THEO</name>
<organism evidence="4 5">
    <name type="scientific">Carboxydothermus pertinax</name>
    <dbReference type="NCBI Taxonomy" id="870242"/>
    <lineage>
        <taxon>Bacteria</taxon>
        <taxon>Bacillati</taxon>
        <taxon>Bacillota</taxon>
        <taxon>Clostridia</taxon>
        <taxon>Thermoanaerobacterales</taxon>
        <taxon>Thermoanaerobacteraceae</taxon>
        <taxon>Carboxydothermus</taxon>
    </lineage>
</organism>
<comment type="catalytic activity">
    <reaction evidence="3">
        <text>alpha,alpha-trehalose 6-phosphate + H2O = alpha,alpha-trehalose + phosphate</text>
        <dbReference type="Rhea" id="RHEA:23420"/>
        <dbReference type="ChEBI" id="CHEBI:15377"/>
        <dbReference type="ChEBI" id="CHEBI:16551"/>
        <dbReference type="ChEBI" id="CHEBI:43474"/>
        <dbReference type="ChEBI" id="CHEBI:58429"/>
        <dbReference type="EC" id="3.1.3.12"/>
    </reaction>
</comment>
<evidence type="ECO:0000256" key="3">
    <source>
        <dbReference type="RuleBase" id="RU361117"/>
    </source>
</evidence>
<keyword evidence="1 3" id="KW-0378">Hydrolase</keyword>
<dbReference type="UniPathway" id="UPA00299"/>
<sequence>MEQLTKLSGQKIFIITDFDGTIAAYRKDPRKVNLAKDMVEILYKITRQPDFKLAVVSGRGLKDLENMVAIKGIILAGCFGGLYRDERGKLSTWERAYEYFGPAEELYSFFSRNISLPEVLIEKKEIALTLHYKDLGLKKRREIFNIIEEAQEKNPAFDFHIGDKGTEIIPRGLGKGWFIKEMLSKYPGYFPVFLGNDWVDLEGIEVLKGRGLAFYVGDSPPPGSHGLLGLKEVKKLFKKLLALSQGVLSAS</sequence>
<comment type="similarity">
    <text evidence="3">Belongs to the trehalose phosphatase family.</text>
</comment>
<keyword evidence="3" id="KW-0479">Metal-binding</keyword>
<dbReference type="NCBIfam" id="TIGR00685">
    <property type="entry name" value="T6PP"/>
    <property type="match status" value="1"/>
</dbReference>
<evidence type="ECO:0000313" key="4">
    <source>
        <dbReference type="EMBL" id="GAV21907.1"/>
    </source>
</evidence>
<dbReference type="Gene3D" id="3.40.50.1000">
    <property type="entry name" value="HAD superfamily/HAD-like"/>
    <property type="match status" value="1"/>
</dbReference>
<dbReference type="OrthoDB" id="9797743at2"/>
<gene>
    <name evidence="4" type="ORF">cpu_04170</name>
</gene>
<proteinExistence type="inferred from homology"/>
<dbReference type="SUPFAM" id="SSF56784">
    <property type="entry name" value="HAD-like"/>
    <property type="match status" value="1"/>
</dbReference>
<dbReference type="RefSeq" id="WP_075858344.1">
    <property type="nucleotide sequence ID" value="NZ_BDJK01000006.1"/>
</dbReference>
<evidence type="ECO:0000313" key="5">
    <source>
        <dbReference type="Proteomes" id="UP000187485"/>
    </source>
</evidence>
<dbReference type="EC" id="3.1.3.12" evidence="3"/>
<dbReference type="STRING" id="870242.cpu_04170"/>
<dbReference type="GO" id="GO:0004805">
    <property type="term" value="F:trehalose-phosphatase activity"/>
    <property type="evidence" value="ECO:0007669"/>
    <property type="project" value="UniProtKB-EC"/>
</dbReference>
<comment type="caution">
    <text evidence="4">The sequence shown here is derived from an EMBL/GenBank/DDBJ whole genome shotgun (WGS) entry which is preliminary data.</text>
</comment>
<dbReference type="GO" id="GO:0046872">
    <property type="term" value="F:metal ion binding"/>
    <property type="evidence" value="ECO:0007669"/>
    <property type="project" value="UniProtKB-KW"/>
</dbReference>
<dbReference type="AlphaFoldDB" id="A0A1L8CSN9"/>
<protein>
    <recommendedName>
        <fullName evidence="3">Trehalose 6-phosphate phosphatase</fullName>
        <ecNumber evidence="3">3.1.3.12</ecNumber>
    </recommendedName>
</protein>
<dbReference type="Proteomes" id="UP000187485">
    <property type="component" value="Unassembled WGS sequence"/>
</dbReference>
<dbReference type="Pfam" id="PF02358">
    <property type="entry name" value="Trehalose_PPase"/>
    <property type="match status" value="1"/>
</dbReference>
<keyword evidence="5" id="KW-1185">Reference proteome</keyword>
<dbReference type="InterPro" id="IPR023214">
    <property type="entry name" value="HAD_sf"/>
</dbReference>
<dbReference type="InterPro" id="IPR036412">
    <property type="entry name" value="HAD-like_sf"/>
</dbReference>
<evidence type="ECO:0000256" key="1">
    <source>
        <dbReference type="ARBA" id="ARBA00022801"/>
    </source>
</evidence>
<comment type="pathway">
    <text evidence="3">Glycan biosynthesis; trehalose biosynthesis.</text>
</comment>